<protein>
    <submittedName>
        <fullName evidence="1">Uncharacterized protein</fullName>
    </submittedName>
</protein>
<reference evidence="1" key="1">
    <citation type="journal article" date="2019" name="bioRxiv">
        <title>The Genome of the Zebra Mussel, Dreissena polymorpha: A Resource for Invasive Species Research.</title>
        <authorList>
            <person name="McCartney M.A."/>
            <person name="Auch B."/>
            <person name="Kono T."/>
            <person name="Mallez S."/>
            <person name="Zhang Y."/>
            <person name="Obille A."/>
            <person name="Becker A."/>
            <person name="Abrahante J.E."/>
            <person name="Garbe J."/>
            <person name="Badalamenti J.P."/>
            <person name="Herman A."/>
            <person name="Mangelson H."/>
            <person name="Liachko I."/>
            <person name="Sullivan S."/>
            <person name="Sone E.D."/>
            <person name="Koren S."/>
            <person name="Silverstein K.A.T."/>
            <person name="Beckman K.B."/>
            <person name="Gohl D.M."/>
        </authorList>
    </citation>
    <scope>NUCLEOTIDE SEQUENCE</scope>
    <source>
        <strain evidence="1">Duluth1</strain>
        <tissue evidence="1">Whole animal</tissue>
    </source>
</reference>
<gene>
    <name evidence="1" type="ORF">DPMN_115337</name>
</gene>
<sequence>MLVRVVTARARRHTYVNLDEQLGELWDRYVEREMTSKYPRQDRGGMCVDLLKPDLNTARQIRLLDTQIRANEPDQTGAEKAASQFA</sequence>
<organism evidence="1 2">
    <name type="scientific">Dreissena polymorpha</name>
    <name type="common">Zebra mussel</name>
    <name type="synonym">Mytilus polymorpha</name>
    <dbReference type="NCBI Taxonomy" id="45954"/>
    <lineage>
        <taxon>Eukaryota</taxon>
        <taxon>Metazoa</taxon>
        <taxon>Spiralia</taxon>
        <taxon>Lophotrochozoa</taxon>
        <taxon>Mollusca</taxon>
        <taxon>Bivalvia</taxon>
        <taxon>Autobranchia</taxon>
        <taxon>Heteroconchia</taxon>
        <taxon>Euheterodonta</taxon>
        <taxon>Imparidentia</taxon>
        <taxon>Neoheterodontei</taxon>
        <taxon>Myida</taxon>
        <taxon>Dreissenoidea</taxon>
        <taxon>Dreissenidae</taxon>
        <taxon>Dreissena</taxon>
    </lineage>
</organism>
<evidence type="ECO:0000313" key="2">
    <source>
        <dbReference type="Proteomes" id="UP000828390"/>
    </source>
</evidence>
<evidence type="ECO:0000313" key="1">
    <source>
        <dbReference type="EMBL" id="KAH3841856.1"/>
    </source>
</evidence>
<comment type="caution">
    <text evidence="1">The sequence shown here is derived from an EMBL/GenBank/DDBJ whole genome shotgun (WGS) entry which is preliminary data.</text>
</comment>
<dbReference type="Proteomes" id="UP000828390">
    <property type="component" value="Unassembled WGS sequence"/>
</dbReference>
<dbReference type="AlphaFoldDB" id="A0A9D4KMM3"/>
<dbReference type="EMBL" id="JAIWYP010000004">
    <property type="protein sequence ID" value="KAH3841856.1"/>
    <property type="molecule type" value="Genomic_DNA"/>
</dbReference>
<keyword evidence="2" id="KW-1185">Reference proteome</keyword>
<proteinExistence type="predicted"/>
<name>A0A9D4KMM3_DREPO</name>
<accession>A0A9D4KMM3</accession>
<reference evidence="1" key="2">
    <citation type="submission" date="2020-11" db="EMBL/GenBank/DDBJ databases">
        <authorList>
            <person name="McCartney M.A."/>
            <person name="Auch B."/>
            <person name="Kono T."/>
            <person name="Mallez S."/>
            <person name="Becker A."/>
            <person name="Gohl D.M."/>
            <person name="Silverstein K.A.T."/>
            <person name="Koren S."/>
            <person name="Bechman K.B."/>
            <person name="Herman A."/>
            <person name="Abrahante J.E."/>
            <person name="Garbe J."/>
        </authorList>
    </citation>
    <scope>NUCLEOTIDE SEQUENCE</scope>
    <source>
        <strain evidence="1">Duluth1</strain>
        <tissue evidence="1">Whole animal</tissue>
    </source>
</reference>